<dbReference type="EMBL" id="JBHMFA010000001">
    <property type="protein sequence ID" value="MFB9103288.1"/>
    <property type="molecule type" value="Genomic_DNA"/>
</dbReference>
<evidence type="ECO:0000256" key="1">
    <source>
        <dbReference type="ARBA" id="ARBA00022729"/>
    </source>
</evidence>
<evidence type="ECO:0000313" key="3">
    <source>
        <dbReference type="EMBL" id="MFB9103288.1"/>
    </source>
</evidence>
<evidence type="ECO:0000259" key="2">
    <source>
        <dbReference type="Pfam" id="PF18962"/>
    </source>
</evidence>
<dbReference type="InterPro" id="IPR026444">
    <property type="entry name" value="Secre_tail"/>
</dbReference>
<sequence length="626" mass="65576">MGKITFLQFFILSVFIGYSSFAQSVSILPISNDRAEGESQVAIVKNGGVDVGYVIFHADRRLPVDGNDVYLLANYYDLNNLQVGSSVEPLGGGNSSEYDNANDWQLVTDDNLGMAASFEQGSKDATGFYTINPSTGNISEVLNETAASGLSDLNGTSTVGILNNGNLIFVYANSYSAGGDISFDIINPITGVVITSGMVVTSVASNPTVTALPDGGFFIAYAEGSATPFNTKGKRYSSSGALVGSEVVIFNGTATVSNTTETTLNNGNILIQESGKAKIYDFSGGSTPVQVGDEIDILPGEFSTEKDVGVKAFKSGGFVAAYVASDGAVFQNLAYRVFDNNGNSATSGQIDITSRSNLDRIVVTPDLATFSDGSFLVSFGNGNGSTGGYSKIERAIVKNMHPIIDLDSDNSSGATGVTYTAETVNGQSEGVAVVDSDVLITDADGEDILSIEVDISNQLDGTSEFLTLSSATGITISGSGSKTLTLSNNGSATNANFETALKAIRYKNTSALDMTTRSIVITVTDNESLSASATATIAITGSTLSSEKSVLENSISLYPTPVTNKLNVKTNAVEIQEATLFNIVGKSIKHMNLINETLDFTTINSGIYLLKLKTNKGVLVKKIIKQ</sequence>
<organism evidence="3 4">
    <name type="scientific">Algibacter miyuki</name>
    <dbReference type="NCBI Taxonomy" id="1306933"/>
    <lineage>
        <taxon>Bacteria</taxon>
        <taxon>Pseudomonadati</taxon>
        <taxon>Bacteroidota</taxon>
        <taxon>Flavobacteriia</taxon>
        <taxon>Flavobacteriales</taxon>
        <taxon>Flavobacteriaceae</taxon>
        <taxon>Algibacter</taxon>
    </lineage>
</organism>
<protein>
    <submittedName>
        <fullName evidence="3">T9SS type A sorting domain-containing protein</fullName>
    </submittedName>
</protein>
<accession>A0ABV5GUM7</accession>
<gene>
    <name evidence="3" type="ORF">ACFFU1_00150</name>
</gene>
<keyword evidence="1" id="KW-0732">Signal</keyword>
<evidence type="ECO:0000313" key="4">
    <source>
        <dbReference type="Proteomes" id="UP001589590"/>
    </source>
</evidence>
<reference evidence="3 4" key="1">
    <citation type="submission" date="2024-09" db="EMBL/GenBank/DDBJ databases">
        <authorList>
            <person name="Sun Q."/>
            <person name="Mori K."/>
        </authorList>
    </citation>
    <scope>NUCLEOTIDE SEQUENCE [LARGE SCALE GENOMIC DNA]</scope>
    <source>
        <strain evidence="3 4">CECT 8300</strain>
    </source>
</reference>
<feature type="domain" description="Secretion system C-terminal sorting" evidence="2">
    <location>
        <begin position="557"/>
        <end position="624"/>
    </location>
</feature>
<dbReference type="NCBIfam" id="TIGR04183">
    <property type="entry name" value="Por_Secre_tail"/>
    <property type="match status" value="1"/>
</dbReference>
<comment type="caution">
    <text evidence="3">The sequence shown here is derived from an EMBL/GenBank/DDBJ whole genome shotgun (WGS) entry which is preliminary data.</text>
</comment>
<proteinExistence type="predicted"/>
<name>A0ABV5GUM7_9FLAO</name>
<dbReference type="RefSeq" id="WP_290268705.1">
    <property type="nucleotide sequence ID" value="NZ_JAUFQP010000007.1"/>
</dbReference>
<dbReference type="Proteomes" id="UP001589590">
    <property type="component" value="Unassembled WGS sequence"/>
</dbReference>
<dbReference type="Pfam" id="PF18962">
    <property type="entry name" value="Por_Secre_tail"/>
    <property type="match status" value="1"/>
</dbReference>
<keyword evidence="4" id="KW-1185">Reference proteome</keyword>